<protein>
    <submittedName>
        <fullName evidence="1">Uncharacterized protein</fullName>
    </submittedName>
</protein>
<evidence type="ECO:0000313" key="1">
    <source>
        <dbReference type="EMBL" id="GAG18691.1"/>
    </source>
</evidence>
<name>X0X107_9ZZZZ</name>
<sequence length="198" mass="22405">MGEYAIYNGERTKIGTCEDMYYLRWDQRHIVEAVSNSVNPKSTPGLRFRFPFPDEDNIEPGAFKEFNRGLSLYGIEPPADIDHRTIQFASTTSRGMLVCLPCPKGKDDAAMPYRIGFNGFAGPVQIRQLKPEHGVVKLVCACGCCGALWRYDTLEDAKELLGVVDKYADEYNEDESTPANYYREIARRIRQGYKPTTA</sequence>
<dbReference type="AlphaFoldDB" id="X0X107"/>
<accession>X0X107</accession>
<proteinExistence type="predicted"/>
<dbReference type="EMBL" id="BARS01031487">
    <property type="protein sequence ID" value="GAG18691.1"/>
    <property type="molecule type" value="Genomic_DNA"/>
</dbReference>
<reference evidence="1" key="1">
    <citation type="journal article" date="2014" name="Front. Microbiol.">
        <title>High frequency of phylogenetically diverse reductive dehalogenase-homologous genes in deep subseafloor sedimentary metagenomes.</title>
        <authorList>
            <person name="Kawai M."/>
            <person name="Futagami T."/>
            <person name="Toyoda A."/>
            <person name="Takaki Y."/>
            <person name="Nishi S."/>
            <person name="Hori S."/>
            <person name="Arai W."/>
            <person name="Tsubouchi T."/>
            <person name="Morono Y."/>
            <person name="Uchiyama I."/>
            <person name="Ito T."/>
            <person name="Fujiyama A."/>
            <person name="Inagaki F."/>
            <person name="Takami H."/>
        </authorList>
    </citation>
    <scope>NUCLEOTIDE SEQUENCE</scope>
    <source>
        <strain evidence="1">Expedition CK06-06</strain>
    </source>
</reference>
<organism evidence="1">
    <name type="scientific">marine sediment metagenome</name>
    <dbReference type="NCBI Taxonomy" id="412755"/>
    <lineage>
        <taxon>unclassified sequences</taxon>
        <taxon>metagenomes</taxon>
        <taxon>ecological metagenomes</taxon>
    </lineage>
</organism>
<comment type="caution">
    <text evidence="1">The sequence shown here is derived from an EMBL/GenBank/DDBJ whole genome shotgun (WGS) entry which is preliminary data.</text>
</comment>
<gene>
    <name evidence="1" type="ORF">S01H1_48995</name>
</gene>